<dbReference type="InterPro" id="IPR001509">
    <property type="entry name" value="Epimerase_deHydtase"/>
</dbReference>
<evidence type="ECO:0000313" key="3">
    <source>
        <dbReference type="Proteomes" id="UP000219612"/>
    </source>
</evidence>
<dbReference type="Gene3D" id="3.40.50.720">
    <property type="entry name" value="NAD(P)-binding Rossmann-like Domain"/>
    <property type="match status" value="1"/>
</dbReference>
<keyword evidence="3" id="KW-1185">Reference proteome</keyword>
<reference evidence="2 3" key="1">
    <citation type="submission" date="2017-09" db="EMBL/GenBank/DDBJ databases">
        <authorList>
            <person name="Ehlers B."/>
            <person name="Leendertz F.H."/>
        </authorList>
    </citation>
    <scope>NUCLEOTIDE SEQUENCE [LARGE SCALE GENOMIC DNA]</scope>
    <source>
        <strain evidence="2 3">CGMCC 4.6857</strain>
    </source>
</reference>
<proteinExistence type="predicted"/>
<gene>
    <name evidence="2" type="ORF">SAMN05421748_107309</name>
</gene>
<dbReference type="Proteomes" id="UP000219612">
    <property type="component" value="Unassembled WGS sequence"/>
</dbReference>
<dbReference type="PANTHER" id="PTHR48079">
    <property type="entry name" value="PROTEIN YEEZ"/>
    <property type="match status" value="1"/>
</dbReference>
<dbReference type="CDD" id="cd05262">
    <property type="entry name" value="SDR_a7"/>
    <property type="match status" value="1"/>
</dbReference>
<dbReference type="RefSeq" id="WP_097321472.1">
    <property type="nucleotide sequence ID" value="NZ_OBDY01000007.1"/>
</dbReference>
<dbReference type="OrthoDB" id="9787292at2"/>
<accession>A0A285ID14</accession>
<dbReference type="InterPro" id="IPR036291">
    <property type="entry name" value="NAD(P)-bd_dom_sf"/>
</dbReference>
<dbReference type="GO" id="GO:0004029">
    <property type="term" value="F:aldehyde dehydrogenase (NAD+) activity"/>
    <property type="evidence" value="ECO:0007669"/>
    <property type="project" value="TreeGrafter"/>
</dbReference>
<dbReference type="PANTHER" id="PTHR48079:SF6">
    <property type="entry name" value="NAD(P)-BINDING DOMAIN-CONTAINING PROTEIN-RELATED"/>
    <property type="match status" value="1"/>
</dbReference>
<dbReference type="SUPFAM" id="SSF51735">
    <property type="entry name" value="NAD(P)-binding Rossmann-fold domains"/>
    <property type="match status" value="1"/>
</dbReference>
<dbReference type="Pfam" id="PF01370">
    <property type="entry name" value="Epimerase"/>
    <property type="match status" value="1"/>
</dbReference>
<evidence type="ECO:0000313" key="2">
    <source>
        <dbReference type="EMBL" id="SNY45869.1"/>
    </source>
</evidence>
<name>A0A285ID14_9ACTN</name>
<protein>
    <submittedName>
        <fullName evidence="2">Nucleoside-diphosphate-sugar epimerase</fullName>
    </submittedName>
</protein>
<dbReference type="EMBL" id="OBDY01000007">
    <property type="protein sequence ID" value="SNY45869.1"/>
    <property type="molecule type" value="Genomic_DNA"/>
</dbReference>
<organism evidence="2 3">
    <name type="scientific">Paractinoplanes atraurantiacus</name>
    <dbReference type="NCBI Taxonomy" id="1036182"/>
    <lineage>
        <taxon>Bacteria</taxon>
        <taxon>Bacillati</taxon>
        <taxon>Actinomycetota</taxon>
        <taxon>Actinomycetes</taxon>
        <taxon>Micromonosporales</taxon>
        <taxon>Micromonosporaceae</taxon>
        <taxon>Paractinoplanes</taxon>
    </lineage>
</organism>
<feature type="domain" description="NAD-dependent epimerase/dehydratase" evidence="1">
    <location>
        <begin position="3"/>
        <end position="215"/>
    </location>
</feature>
<dbReference type="AlphaFoldDB" id="A0A285ID14"/>
<sequence>MRIFVTGASGWTGSAVVPELVAAGHQVVGLARSDASAAALAAAGVQVLRGDIDDLGALRAGASDADGVVHLAFKHDFTNYEQNILDDRRAVETMGAVLEGTGKPLVITAGTPVVPGALATELDTLKSADGRGLTATIAAGMAERGVRSSVVNLPRTVHGPGDKGFIAMLVAAARQSGVAGYVGDGSQRWPAVHRLDAARLFRLAVEDAPAGSILNAVGDEGVRIADVAAIIGRHLDLPVKPRPAEEFGFLGMVLAVDQPASGAATRDLLGWAPRHPSLIEDLEEGHYTEG</sequence>
<evidence type="ECO:0000259" key="1">
    <source>
        <dbReference type="Pfam" id="PF01370"/>
    </source>
</evidence>
<dbReference type="InterPro" id="IPR051783">
    <property type="entry name" value="NAD(P)-dependent_oxidoreduct"/>
</dbReference>
<dbReference type="GO" id="GO:0005737">
    <property type="term" value="C:cytoplasm"/>
    <property type="evidence" value="ECO:0007669"/>
    <property type="project" value="TreeGrafter"/>
</dbReference>